<evidence type="ECO:0000313" key="1">
    <source>
        <dbReference type="EMBL" id="OAD70077.1"/>
    </source>
</evidence>
<dbReference type="RefSeq" id="XP_018288117.1">
    <property type="nucleotide sequence ID" value="XM_018436609.1"/>
</dbReference>
<dbReference type="GeneID" id="28997515"/>
<organism evidence="1 2">
    <name type="scientific">Phycomyces blakesleeanus (strain ATCC 8743b / DSM 1359 / FGSC 10004 / NBRC 33097 / NRRL 1555)</name>
    <dbReference type="NCBI Taxonomy" id="763407"/>
    <lineage>
        <taxon>Eukaryota</taxon>
        <taxon>Fungi</taxon>
        <taxon>Fungi incertae sedis</taxon>
        <taxon>Mucoromycota</taxon>
        <taxon>Mucoromycotina</taxon>
        <taxon>Mucoromycetes</taxon>
        <taxon>Mucorales</taxon>
        <taxon>Phycomycetaceae</taxon>
        <taxon>Phycomyces</taxon>
    </lineage>
</organism>
<dbReference type="OrthoDB" id="2431110at2759"/>
<accession>A0A167LBN4</accession>
<dbReference type="AlphaFoldDB" id="A0A167LBN4"/>
<sequence length="249" mass="28827">MHNLYLGTAKRMIQIWRKCNYINEKNQLTMQELANGIVVPCGYARITKKIADGFSFMKADKWKLWCVIYSPFVLKHVLPAKNLENWILFVDACRLLTKPSIIDKEIDEAHSKLQLFCTRFQTLYGKSAMTPNMHLHLHLGECVHDFGPIYAFYQDQLAALHPSSTASIFSLSDFVEYSLNPRHSALGCEPLPPSVFPIKLDQRITMCKGHYECLLEFYRHAYGSHDLFGHYSNCKSNQIFVNNRIEKMK</sequence>
<dbReference type="InParanoid" id="A0A167LBN4"/>
<gene>
    <name evidence="1" type="ORF">PHYBLDRAFT_171470</name>
</gene>
<proteinExistence type="predicted"/>
<reference evidence="2" key="1">
    <citation type="submission" date="2015-06" db="EMBL/GenBank/DDBJ databases">
        <title>Expansion of signal transduction pathways in fungi by whole-genome duplication.</title>
        <authorList>
            <consortium name="DOE Joint Genome Institute"/>
            <person name="Corrochano L.M."/>
            <person name="Kuo A."/>
            <person name="Marcet-Houben M."/>
            <person name="Polaino S."/>
            <person name="Salamov A."/>
            <person name="Villalobos J.M."/>
            <person name="Alvarez M.I."/>
            <person name="Avalos J."/>
            <person name="Benito E.P."/>
            <person name="Benoit I."/>
            <person name="Burger G."/>
            <person name="Camino L.P."/>
            <person name="Canovas D."/>
            <person name="Cerda-Olmedo E."/>
            <person name="Cheng J.-F."/>
            <person name="Dominguez A."/>
            <person name="Elias M."/>
            <person name="Eslava A.P."/>
            <person name="Glaser F."/>
            <person name="Grimwood J."/>
            <person name="Gutierrez G."/>
            <person name="Heitman J."/>
            <person name="Henrissat B."/>
            <person name="Iturriaga E.A."/>
            <person name="Lang B.F."/>
            <person name="Lavin J.L."/>
            <person name="Lee S."/>
            <person name="Li W."/>
            <person name="Lindquist E."/>
            <person name="Lopez-Garcia S."/>
            <person name="Luque E.M."/>
            <person name="Marcos A.T."/>
            <person name="Martin J."/>
            <person name="McCluskey K."/>
            <person name="Medina H.R."/>
            <person name="Miralles-Duran A."/>
            <person name="Miyazaki A."/>
            <person name="Munoz-Torres E."/>
            <person name="Oguiza J.A."/>
            <person name="Ohm R."/>
            <person name="Olmedo M."/>
            <person name="Orejas M."/>
            <person name="Ortiz-Castellanos L."/>
            <person name="Pisabarro A.G."/>
            <person name="Rodriguez-Romero J."/>
            <person name="Ruiz-Herrera J."/>
            <person name="Ruiz-Vazquez R."/>
            <person name="Sanz C."/>
            <person name="Schackwitz W."/>
            <person name="Schmutz J."/>
            <person name="Shahriari M."/>
            <person name="Shelest E."/>
            <person name="Silva-Franco F."/>
            <person name="Soanes D."/>
            <person name="Syed K."/>
            <person name="Tagua V.G."/>
            <person name="Talbot N.J."/>
            <person name="Thon M."/>
            <person name="De vries R.P."/>
            <person name="Wiebenga A."/>
            <person name="Yadav J.S."/>
            <person name="Braun E.L."/>
            <person name="Baker S."/>
            <person name="Garre V."/>
            <person name="Horwitz B."/>
            <person name="Torres-Martinez S."/>
            <person name="Idnurm A."/>
            <person name="Herrera-Estrella A."/>
            <person name="Gabaldon T."/>
            <person name="Grigoriev I.V."/>
        </authorList>
    </citation>
    <scope>NUCLEOTIDE SEQUENCE [LARGE SCALE GENOMIC DNA]</scope>
    <source>
        <strain evidence="2">NRRL 1555(-)</strain>
    </source>
</reference>
<dbReference type="EMBL" id="KV440989">
    <property type="protein sequence ID" value="OAD70077.1"/>
    <property type="molecule type" value="Genomic_DNA"/>
</dbReference>
<name>A0A167LBN4_PHYB8</name>
<dbReference type="PANTHER" id="PTHR46579">
    <property type="entry name" value="F5/8 TYPE C DOMAIN-CONTAINING PROTEIN-RELATED"/>
    <property type="match status" value="1"/>
</dbReference>
<dbReference type="PANTHER" id="PTHR46579:SF2">
    <property type="entry name" value="C2H2-TYPE DOMAIN-CONTAINING PROTEIN"/>
    <property type="match status" value="1"/>
</dbReference>
<dbReference type="VEuPathDB" id="FungiDB:PHYBLDRAFT_171470"/>
<keyword evidence="2" id="KW-1185">Reference proteome</keyword>
<evidence type="ECO:0000313" key="2">
    <source>
        <dbReference type="Proteomes" id="UP000077315"/>
    </source>
</evidence>
<protein>
    <submittedName>
        <fullName evidence="1">Uncharacterized protein</fullName>
    </submittedName>
</protein>
<dbReference type="Proteomes" id="UP000077315">
    <property type="component" value="Unassembled WGS sequence"/>
</dbReference>